<feature type="transmembrane region" description="Helical" evidence="6">
    <location>
        <begin position="151"/>
        <end position="170"/>
    </location>
</feature>
<comment type="similarity">
    <text evidence="2">Belongs to the drug/metabolite transporter (DMT) superfamily. 10 TMS drug/metabolite exporter (DME) (TC 2.A.7.3) family.</text>
</comment>
<dbReference type="RefSeq" id="WP_093164673.1">
    <property type="nucleotide sequence ID" value="NZ_FNEK01000124.1"/>
</dbReference>
<feature type="transmembrane region" description="Helical" evidence="6">
    <location>
        <begin position="12"/>
        <end position="30"/>
    </location>
</feature>
<keyword evidence="3 6" id="KW-0812">Transmembrane</keyword>
<dbReference type="SUPFAM" id="SSF103481">
    <property type="entry name" value="Multidrug resistance efflux transporter EmrE"/>
    <property type="match status" value="2"/>
</dbReference>
<organism evidence="8 9">
    <name type="scientific">Aliiruegeria lutimaris</name>
    <dbReference type="NCBI Taxonomy" id="571298"/>
    <lineage>
        <taxon>Bacteria</taxon>
        <taxon>Pseudomonadati</taxon>
        <taxon>Pseudomonadota</taxon>
        <taxon>Alphaproteobacteria</taxon>
        <taxon>Rhodobacterales</taxon>
        <taxon>Roseobacteraceae</taxon>
        <taxon>Aliiruegeria</taxon>
    </lineage>
</organism>
<feature type="transmembrane region" description="Helical" evidence="6">
    <location>
        <begin position="127"/>
        <end position="145"/>
    </location>
</feature>
<feature type="transmembrane region" description="Helical" evidence="6">
    <location>
        <begin position="182"/>
        <end position="204"/>
    </location>
</feature>
<keyword evidence="5 6" id="KW-0472">Membrane</keyword>
<dbReference type="OrthoDB" id="7374604at2"/>
<dbReference type="STRING" id="571298.SAMN04488026_11248"/>
<keyword evidence="9" id="KW-1185">Reference proteome</keyword>
<reference evidence="8 9" key="1">
    <citation type="submission" date="2016-10" db="EMBL/GenBank/DDBJ databases">
        <authorList>
            <person name="de Groot N.N."/>
        </authorList>
    </citation>
    <scope>NUCLEOTIDE SEQUENCE [LARGE SCALE GENOMIC DNA]</scope>
    <source>
        <strain evidence="8 9">DSM 25294</strain>
    </source>
</reference>
<feature type="transmembrane region" description="Helical" evidence="6">
    <location>
        <begin position="42"/>
        <end position="58"/>
    </location>
</feature>
<dbReference type="Pfam" id="PF00892">
    <property type="entry name" value="EamA"/>
    <property type="match status" value="2"/>
</dbReference>
<accession>A0A1G9NKF8</accession>
<feature type="transmembrane region" description="Helical" evidence="6">
    <location>
        <begin position="70"/>
        <end position="90"/>
    </location>
</feature>
<dbReference type="GO" id="GO:0016020">
    <property type="term" value="C:membrane"/>
    <property type="evidence" value="ECO:0007669"/>
    <property type="project" value="UniProtKB-SubCell"/>
</dbReference>
<evidence type="ECO:0000256" key="3">
    <source>
        <dbReference type="ARBA" id="ARBA00022692"/>
    </source>
</evidence>
<gene>
    <name evidence="8" type="ORF">SAMN04488026_11248</name>
</gene>
<feature type="domain" description="EamA" evidence="7">
    <location>
        <begin position="11"/>
        <end position="142"/>
    </location>
</feature>
<evidence type="ECO:0000256" key="6">
    <source>
        <dbReference type="SAM" id="Phobius"/>
    </source>
</evidence>
<feature type="domain" description="EamA" evidence="7">
    <location>
        <begin position="151"/>
        <end position="281"/>
    </location>
</feature>
<protein>
    <submittedName>
        <fullName evidence="8">Threonine/homoserine efflux transporter RhtA</fullName>
    </submittedName>
</protein>
<name>A0A1G9NKF8_9RHOB</name>
<feature type="transmembrane region" description="Helical" evidence="6">
    <location>
        <begin position="238"/>
        <end position="258"/>
    </location>
</feature>
<evidence type="ECO:0000256" key="1">
    <source>
        <dbReference type="ARBA" id="ARBA00004141"/>
    </source>
</evidence>
<dbReference type="InterPro" id="IPR037185">
    <property type="entry name" value="EmrE-like"/>
</dbReference>
<dbReference type="PANTHER" id="PTHR22911:SF6">
    <property type="entry name" value="SOLUTE CARRIER FAMILY 35 MEMBER G1"/>
    <property type="match status" value="1"/>
</dbReference>
<evidence type="ECO:0000313" key="9">
    <source>
        <dbReference type="Proteomes" id="UP000199382"/>
    </source>
</evidence>
<feature type="transmembrane region" description="Helical" evidence="6">
    <location>
        <begin position="210"/>
        <end position="231"/>
    </location>
</feature>
<evidence type="ECO:0000259" key="7">
    <source>
        <dbReference type="Pfam" id="PF00892"/>
    </source>
</evidence>
<comment type="subcellular location">
    <subcellularLocation>
        <location evidence="1">Membrane</location>
        <topology evidence="1">Multi-pass membrane protein</topology>
    </subcellularLocation>
</comment>
<evidence type="ECO:0000256" key="2">
    <source>
        <dbReference type="ARBA" id="ARBA00009853"/>
    </source>
</evidence>
<dbReference type="Proteomes" id="UP000199382">
    <property type="component" value="Unassembled WGS sequence"/>
</dbReference>
<dbReference type="EMBL" id="FNEK01000124">
    <property type="protein sequence ID" value="SDL86831.1"/>
    <property type="molecule type" value="Genomic_DNA"/>
</dbReference>
<feature type="transmembrane region" description="Helical" evidence="6">
    <location>
        <begin position="264"/>
        <end position="282"/>
    </location>
</feature>
<dbReference type="AlphaFoldDB" id="A0A1G9NKF8"/>
<dbReference type="PANTHER" id="PTHR22911">
    <property type="entry name" value="ACYL-MALONYL CONDENSING ENZYME-RELATED"/>
    <property type="match status" value="1"/>
</dbReference>
<dbReference type="InterPro" id="IPR000620">
    <property type="entry name" value="EamA_dom"/>
</dbReference>
<evidence type="ECO:0000313" key="8">
    <source>
        <dbReference type="EMBL" id="SDL86831.1"/>
    </source>
</evidence>
<dbReference type="Gene3D" id="1.10.3730.20">
    <property type="match status" value="1"/>
</dbReference>
<sequence>MSTLPEQRPLKAVLWMVMTGFCFIGVQATVKHLGPGIPPAESAFLRYLLGLVFLIPMWPELKRTRLSRRALALFTLRGAAQAGAVIMWFYAMTRITIAEVTAMNYMSPIYVTLGAALFLGEPLAARRMAAIGVAFLGALVILRPGMRELDLGHIAMVFSALGFACAYLVAKRLTGEVSPTVVVAMMSIMVTVFLAPFAFAHWVQPTFQQLGWLFLVACFATAGHFTMTLAFQAAPMAVTQPVTFLQLVWASLLGWVVFHEPVDGWVVLGGCLIMASVSFIAWREMRLKAAPAVPPPVPPQG</sequence>
<evidence type="ECO:0000256" key="4">
    <source>
        <dbReference type="ARBA" id="ARBA00022989"/>
    </source>
</evidence>
<keyword evidence="4 6" id="KW-1133">Transmembrane helix</keyword>
<evidence type="ECO:0000256" key="5">
    <source>
        <dbReference type="ARBA" id="ARBA00023136"/>
    </source>
</evidence>
<proteinExistence type="inferred from homology"/>